<feature type="compositionally biased region" description="Polar residues" evidence="1">
    <location>
        <begin position="280"/>
        <end position="289"/>
    </location>
</feature>
<protein>
    <recommendedName>
        <fullName evidence="2">BZIP domain-containing protein</fullName>
    </recommendedName>
</protein>
<feature type="compositionally biased region" description="Polar residues" evidence="1">
    <location>
        <begin position="405"/>
        <end position="428"/>
    </location>
</feature>
<sequence length="494" mass="53131">MSENRPSPSPSFRTAIKDEEDERERERYKLRQLQTESHAATTSLSRSASQGAGSKRSFEWLETSSSKSRAEPAHARSIGVHSILNPTEGGDLESTSRPSSPKQRSSSSPLAAIQMTSAQYPKHNGPSVSPHNQPRRIITPVSPSVRHAAVNNGKFVPASGKVSVTESPFVLAPPTRTYSTQANAPTSTEARVSPKITLPSLNAPIYSSRHSTPALHHSRHPSGGLATNPSSQASSPSTPHSTFSTFAQSSPSIAPGLLQPPVQSPIDSQPSFGGMEPLSRTPSRMSSSRYGEEHAQAPLPGPPEMLGQSGPLIPLMIDLKSGSRSQAEKRKANSDASRRFRNRKKNEAVLEQRITQLMEQLQSVTDERDYYRSERDHFRDTLIRHVGAGQMPSRPASPRHHRASVGNSDNIKVEGTSKSAGASPSMASLQPRPPSLPGSMPRSGNEAPGYTPPPISQHRSSYPGSWPPPGTAGGEGSQGPYRPDAGYASNWNRS</sequence>
<dbReference type="EMBL" id="CP055898">
    <property type="protein sequence ID" value="QKX53678.1"/>
    <property type="molecule type" value="Genomic_DNA"/>
</dbReference>
<dbReference type="KEGG" id="trg:TRUGW13939_00758"/>
<evidence type="ECO:0000313" key="4">
    <source>
        <dbReference type="Proteomes" id="UP000509510"/>
    </source>
</evidence>
<dbReference type="RefSeq" id="XP_035339857.1">
    <property type="nucleotide sequence ID" value="XM_035483964.1"/>
</dbReference>
<feature type="compositionally biased region" description="Low complexity" evidence="1">
    <location>
        <begin position="227"/>
        <end position="246"/>
    </location>
</feature>
<feature type="region of interest" description="Disordered" evidence="1">
    <location>
        <begin position="1"/>
        <end position="138"/>
    </location>
</feature>
<accession>A0A7H8QI93</accession>
<proteinExistence type="predicted"/>
<evidence type="ECO:0000259" key="2">
    <source>
        <dbReference type="PROSITE" id="PS00036"/>
    </source>
</evidence>
<feature type="region of interest" description="Disordered" evidence="1">
    <location>
        <begin position="388"/>
        <end position="494"/>
    </location>
</feature>
<dbReference type="AlphaFoldDB" id="A0A7H8QI93"/>
<dbReference type="Proteomes" id="UP000509510">
    <property type="component" value="Chromosome I"/>
</dbReference>
<feature type="compositionally biased region" description="Low complexity" evidence="1">
    <location>
        <begin position="95"/>
        <end position="109"/>
    </location>
</feature>
<dbReference type="PROSITE" id="PS00036">
    <property type="entry name" value="BZIP_BASIC"/>
    <property type="match status" value="1"/>
</dbReference>
<dbReference type="OrthoDB" id="2247093at2759"/>
<feature type="region of interest" description="Disordered" evidence="1">
    <location>
        <begin position="175"/>
        <end position="308"/>
    </location>
</feature>
<feature type="domain" description="BZIP" evidence="2">
    <location>
        <begin position="329"/>
        <end position="343"/>
    </location>
</feature>
<evidence type="ECO:0000313" key="3">
    <source>
        <dbReference type="EMBL" id="QKX53678.1"/>
    </source>
</evidence>
<name>A0A7H8QI93_TALRU</name>
<feature type="compositionally biased region" description="Polar residues" evidence="1">
    <location>
        <begin position="1"/>
        <end position="12"/>
    </location>
</feature>
<gene>
    <name evidence="3" type="ORF">TRUGW13939_00758</name>
</gene>
<dbReference type="GO" id="GO:0003700">
    <property type="term" value="F:DNA-binding transcription factor activity"/>
    <property type="evidence" value="ECO:0007669"/>
    <property type="project" value="InterPro"/>
</dbReference>
<keyword evidence="4" id="KW-1185">Reference proteome</keyword>
<evidence type="ECO:0000256" key="1">
    <source>
        <dbReference type="SAM" id="MobiDB-lite"/>
    </source>
</evidence>
<dbReference type="GeneID" id="55988271"/>
<dbReference type="InterPro" id="IPR004827">
    <property type="entry name" value="bZIP"/>
</dbReference>
<reference evidence="4" key="1">
    <citation type="submission" date="2020-06" db="EMBL/GenBank/DDBJ databases">
        <title>A chromosome-scale genome assembly of Talaromyces rugulosus W13939.</title>
        <authorList>
            <person name="Wang B."/>
            <person name="Guo L."/>
            <person name="Ye K."/>
            <person name="Wang L."/>
        </authorList>
    </citation>
    <scope>NUCLEOTIDE SEQUENCE [LARGE SCALE GENOMIC DNA]</scope>
    <source>
        <strain evidence="4">W13939</strain>
    </source>
</reference>
<organism evidence="3 4">
    <name type="scientific">Talaromyces rugulosus</name>
    <name type="common">Penicillium rugulosum</name>
    <dbReference type="NCBI Taxonomy" id="121627"/>
    <lineage>
        <taxon>Eukaryota</taxon>
        <taxon>Fungi</taxon>
        <taxon>Dikarya</taxon>
        <taxon>Ascomycota</taxon>
        <taxon>Pezizomycotina</taxon>
        <taxon>Eurotiomycetes</taxon>
        <taxon>Eurotiomycetidae</taxon>
        <taxon>Eurotiales</taxon>
        <taxon>Trichocomaceae</taxon>
        <taxon>Talaromyces</taxon>
        <taxon>Talaromyces sect. Islandici</taxon>
    </lineage>
</organism>
<feature type="compositionally biased region" description="Polar residues" evidence="1">
    <location>
        <begin position="32"/>
        <end position="52"/>
    </location>
</feature>
<feature type="compositionally biased region" description="Polar residues" evidence="1">
    <location>
        <begin position="176"/>
        <end position="190"/>
    </location>
</feature>